<sequence>MSTYAYLAIRCDVAGCYAETHTSHHVDTYTELRRLRSADGWRTRRHPRGGPLLDLCPDHAREETRRA</sequence>
<feature type="region of interest" description="Disordered" evidence="1">
    <location>
        <begin position="43"/>
        <end position="67"/>
    </location>
</feature>
<organism evidence="2 3">
    <name type="scientific">Streptomyces boetiae</name>
    <dbReference type="NCBI Taxonomy" id="3075541"/>
    <lineage>
        <taxon>Bacteria</taxon>
        <taxon>Bacillati</taxon>
        <taxon>Actinomycetota</taxon>
        <taxon>Actinomycetes</taxon>
        <taxon>Kitasatosporales</taxon>
        <taxon>Streptomycetaceae</taxon>
        <taxon>Streptomyces</taxon>
    </lineage>
</organism>
<keyword evidence="3" id="KW-1185">Reference proteome</keyword>
<comment type="caution">
    <text evidence="2">The sequence shown here is derived from an EMBL/GenBank/DDBJ whole genome shotgun (WGS) entry which is preliminary data.</text>
</comment>
<feature type="compositionally biased region" description="Basic and acidic residues" evidence="1">
    <location>
        <begin position="56"/>
        <end position="67"/>
    </location>
</feature>
<reference evidence="3" key="1">
    <citation type="submission" date="2023-07" db="EMBL/GenBank/DDBJ databases">
        <title>30 novel species of actinomycetes from the DSMZ collection.</title>
        <authorList>
            <person name="Nouioui I."/>
        </authorList>
    </citation>
    <scope>NUCLEOTIDE SEQUENCE [LARGE SCALE GENOMIC DNA]</scope>
    <source>
        <strain evidence="3">DSM 44917</strain>
    </source>
</reference>
<dbReference type="RefSeq" id="WP_311629074.1">
    <property type="nucleotide sequence ID" value="NZ_JAVREN010000004.1"/>
</dbReference>
<gene>
    <name evidence="2" type="ORF">RM780_04150</name>
</gene>
<dbReference type="EMBL" id="JAVREN010000004">
    <property type="protein sequence ID" value="MDT0306154.1"/>
    <property type="molecule type" value="Genomic_DNA"/>
</dbReference>
<accession>A0ABU2L3M8</accession>
<evidence type="ECO:0000256" key="1">
    <source>
        <dbReference type="SAM" id="MobiDB-lite"/>
    </source>
</evidence>
<dbReference type="Proteomes" id="UP001183388">
    <property type="component" value="Unassembled WGS sequence"/>
</dbReference>
<evidence type="ECO:0000313" key="2">
    <source>
        <dbReference type="EMBL" id="MDT0306154.1"/>
    </source>
</evidence>
<name>A0ABU2L3M8_9ACTN</name>
<protein>
    <submittedName>
        <fullName evidence="2">Uncharacterized protein</fullName>
    </submittedName>
</protein>
<evidence type="ECO:0000313" key="3">
    <source>
        <dbReference type="Proteomes" id="UP001183388"/>
    </source>
</evidence>
<proteinExistence type="predicted"/>